<dbReference type="InterPro" id="IPR032397">
    <property type="entry name" value="RHD_dimer"/>
</dbReference>
<feature type="repeat" description="ANK" evidence="1">
    <location>
        <begin position="848"/>
        <end position="880"/>
    </location>
</feature>
<feature type="compositionally biased region" description="Acidic residues" evidence="2">
    <location>
        <begin position="961"/>
        <end position="984"/>
    </location>
</feature>
<protein>
    <recommendedName>
        <fullName evidence="3">RHD domain-containing protein</fullName>
    </recommendedName>
</protein>
<organism evidence="4 5">
    <name type="scientific">Anopheles dirus</name>
    <dbReference type="NCBI Taxonomy" id="7168"/>
    <lineage>
        <taxon>Eukaryota</taxon>
        <taxon>Metazoa</taxon>
        <taxon>Ecdysozoa</taxon>
        <taxon>Arthropoda</taxon>
        <taxon>Hexapoda</taxon>
        <taxon>Insecta</taxon>
        <taxon>Pterygota</taxon>
        <taxon>Neoptera</taxon>
        <taxon>Endopterygota</taxon>
        <taxon>Diptera</taxon>
        <taxon>Nematocera</taxon>
        <taxon>Culicoidea</taxon>
        <taxon>Culicidae</taxon>
        <taxon>Anophelinae</taxon>
        <taxon>Anopheles</taxon>
    </lineage>
</organism>
<proteinExistence type="predicted"/>
<reference evidence="4" key="2">
    <citation type="submission" date="2020-05" db="UniProtKB">
        <authorList>
            <consortium name="EnsemblMetazoa"/>
        </authorList>
    </citation>
    <scope>IDENTIFICATION</scope>
    <source>
        <strain evidence="4">WRAIR2</strain>
    </source>
</reference>
<dbReference type="GO" id="GO:0048468">
    <property type="term" value="P:cell development"/>
    <property type="evidence" value="ECO:0007669"/>
    <property type="project" value="UniProtKB-ARBA"/>
</dbReference>
<evidence type="ECO:0000256" key="2">
    <source>
        <dbReference type="SAM" id="MobiDB-lite"/>
    </source>
</evidence>
<dbReference type="Gene3D" id="2.60.40.10">
    <property type="entry name" value="Immunoglobulins"/>
    <property type="match status" value="1"/>
</dbReference>
<dbReference type="Gene3D" id="1.25.40.20">
    <property type="entry name" value="Ankyrin repeat-containing domain"/>
    <property type="match status" value="1"/>
</dbReference>
<evidence type="ECO:0000256" key="1">
    <source>
        <dbReference type="PROSITE-ProRule" id="PRU00023"/>
    </source>
</evidence>
<dbReference type="PANTHER" id="PTHR24169:SF28">
    <property type="entry name" value="NUCLEAR FACTOR NF-KAPPA-B P110 SUBUNIT"/>
    <property type="match status" value="1"/>
</dbReference>
<dbReference type="EnsemblMetazoa" id="ADIR016105-RA">
    <property type="protein sequence ID" value="ADIR016105-PA"/>
    <property type="gene ID" value="ADIR016105"/>
</dbReference>
<dbReference type="InterPro" id="IPR033926">
    <property type="entry name" value="IPT_NFkappaB"/>
</dbReference>
<dbReference type="Gene3D" id="2.60.40.340">
    <property type="entry name" value="Rel homology domain (RHD), DNA-binding domain"/>
    <property type="match status" value="1"/>
</dbReference>
<dbReference type="STRING" id="7168.A0A3F2YW05"/>
<name>A0A3F2YW05_9DIPT</name>
<sequence>MSTLLNLDSYRHELYEQQQQQQHQQQQLLAGSPDQYTILSMDTPPIAPAPGAAAAATVVSVGDPHRFTIGLDRSYASVLSPSSSSASPSSPSSVASPNSRASNMSPQSNASDHSASYTLQNLNLSSSTSSMSYPGAMGYQQQQQQSQQQQMQQQQQQQQHQQHYYAPQLLCLGQDNLQTSYNTYPTAANEAFAAPKPEYGEPHLVILEQPVDKFRFRYQSEMHGTHGSLMGIRTEKSKKTFPTVELRGYAGEAKVRCSLYQVDPQKRAPHSHHLVIKSGDQDLIDPHDLDVGGLTAGESTPGGAYVASFQGMGIIHTAKKFIAEELYKKLCKHRLCELNREPTEREKEQMRKDADVMARAMNLNQVCLCFQAYRVEPGTGRWLPLCEPVYTNAINNMKSALTGELKICRLSTTVSGVEGGEEVFMFVEKVCKNNIKIRFFELDEYDQEVWQDMAVFSEADVHHQYAIAFKTPAYRNKDITEPVEVYMQLFRPRDRCQSEPVPFKYKPRPGMMVVPGGSGSRKRLRISSGNVSSEIPTVIQNDPSAGGGGGGGGSTTRLPPLHQPFPMLSNHHGPGHSIPEGHEPATTGTTAATTTTTLLTASMHQDILGSSSTTISKELTKASIIQEILNIPTTIASDVAFDSSDFPCNSEEFNKLIQEIGNQQDLVKLETDSETIPGADSTESVLGKAVAELLAAGDDSRQQGEMLQKLLALIKLFAGDANRSKQLLASHWTAANQQQFNSLHAAIQRNDTTIACKLIELLDEYRLTDELLDLPNDRNETALHLAVSANSDRIVEALLKAGAQLHFCDYRGNTALHRAVVENVPDMVRLLLRHGQKDGSRLDCTNDDGLTALQAAVYARNLKITRILIEAGASVRDKDLKHGNNILHIAVDNDSLDIVNYILEHVSKELGQERNNAGYTPLQLAKAKSHTGQGNNKLIVRELLRHCPIGLQEDIKVTIKEEEEDDEEEEDEDEEEENEEEEEDHKEPARPVPTNVLDSIDLKCDRAGDIARLLEEHEPEAEPQRKTTKRTDDSVISNRTDDSTTSGLFDDPCLDELCRLLNNDDTWRVLGTLLDFQAYFTVWEQASSPARMLLGYFEMQSLGIDRLIEMLRLLELRECIQCIDEMICRRI</sequence>
<dbReference type="InterPro" id="IPR011029">
    <property type="entry name" value="DEATH-like_dom_sf"/>
</dbReference>
<feature type="region of interest" description="Disordered" evidence="2">
    <location>
        <begin position="535"/>
        <end position="579"/>
    </location>
</feature>
<evidence type="ECO:0000313" key="4">
    <source>
        <dbReference type="EnsemblMetazoa" id="ADIR016105-PA"/>
    </source>
</evidence>
<dbReference type="Pfam" id="PF16179">
    <property type="entry name" value="RHD_dimer"/>
    <property type="match status" value="1"/>
</dbReference>
<dbReference type="PROSITE" id="PS50297">
    <property type="entry name" value="ANK_REP_REGION"/>
    <property type="match status" value="3"/>
</dbReference>
<dbReference type="InterPro" id="IPR011539">
    <property type="entry name" value="RHD_DNA_bind_dom"/>
</dbReference>
<dbReference type="InterPro" id="IPR037059">
    <property type="entry name" value="RHD_DNA_bind_dom_sf"/>
</dbReference>
<feature type="region of interest" description="Disordered" evidence="2">
    <location>
        <begin position="130"/>
        <end position="159"/>
    </location>
</feature>
<dbReference type="SMART" id="SM00248">
    <property type="entry name" value="ANK"/>
    <property type="match status" value="6"/>
</dbReference>
<dbReference type="InterPro" id="IPR002909">
    <property type="entry name" value="IPT_dom"/>
</dbReference>
<dbReference type="SMART" id="SM00429">
    <property type="entry name" value="IPT"/>
    <property type="match status" value="1"/>
</dbReference>
<dbReference type="VEuPathDB" id="VectorBase:ADIR016105"/>
<feature type="compositionally biased region" description="Basic and acidic residues" evidence="2">
    <location>
        <begin position="1014"/>
        <end position="1033"/>
    </location>
</feature>
<dbReference type="AlphaFoldDB" id="A0A3F2YW05"/>
<keyword evidence="1" id="KW-0040">ANK repeat</keyword>
<dbReference type="PRINTS" id="PR00057">
    <property type="entry name" value="NFKBTNSCPFCT"/>
</dbReference>
<dbReference type="Proteomes" id="UP000075884">
    <property type="component" value="Unassembled WGS sequence"/>
</dbReference>
<dbReference type="InterPro" id="IPR013783">
    <property type="entry name" value="Ig-like_fold"/>
</dbReference>
<feature type="compositionally biased region" description="Polar residues" evidence="2">
    <location>
        <begin position="1034"/>
        <end position="1043"/>
    </location>
</feature>
<feature type="region of interest" description="Disordered" evidence="2">
    <location>
        <begin position="955"/>
        <end position="997"/>
    </location>
</feature>
<dbReference type="SUPFAM" id="SSF81296">
    <property type="entry name" value="E set domains"/>
    <property type="match status" value="1"/>
</dbReference>
<dbReference type="Pfam" id="PF00554">
    <property type="entry name" value="RHD_DNA_bind"/>
    <property type="match status" value="1"/>
</dbReference>
<feature type="repeat" description="ANK" evidence="1">
    <location>
        <begin position="778"/>
        <end position="810"/>
    </location>
</feature>
<feature type="domain" description="RHD" evidence="3">
    <location>
        <begin position="199"/>
        <end position="401"/>
    </location>
</feature>
<feature type="compositionally biased region" description="Gly residues" evidence="2">
    <location>
        <begin position="545"/>
        <end position="554"/>
    </location>
</feature>
<dbReference type="GO" id="GO:0000981">
    <property type="term" value="F:DNA-binding transcription factor activity, RNA polymerase II-specific"/>
    <property type="evidence" value="ECO:0007669"/>
    <property type="project" value="TreeGrafter"/>
</dbReference>
<dbReference type="PANTHER" id="PTHR24169">
    <property type="entry name" value="NUCLEAR FACTOR NF-KAPPA-B PROTEIN"/>
    <property type="match status" value="1"/>
</dbReference>
<keyword evidence="5" id="KW-1185">Reference proteome</keyword>
<feature type="region of interest" description="Disordered" evidence="2">
    <location>
        <begin position="78"/>
        <end position="114"/>
    </location>
</feature>
<dbReference type="InterPro" id="IPR014756">
    <property type="entry name" value="Ig_E-set"/>
</dbReference>
<accession>A0A3F2YW05</accession>
<evidence type="ECO:0000259" key="3">
    <source>
        <dbReference type="PROSITE" id="PS50254"/>
    </source>
</evidence>
<dbReference type="PROSITE" id="PS50254">
    <property type="entry name" value="REL_2"/>
    <property type="match status" value="1"/>
</dbReference>
<dbReference type="CDD" id="cd01177">
    <property type="entry name" value="IPT_NFkappaB"/>
    <property type="match status" value="1"/>
</dbReference>
<reference evidence="5" key="1">
    <citation type="submission" date="2013-03" db="EMBL/GenBank/DDBJ databases">
        <title>The Genome Sequence of Anopheles dirus WRAIR2.</title>
        <authorList>
            <consortium name="The Broad Institute Genomics Platform"/>
            <person name="Neafsey D.E."/>
            <person name="Walton C."/>
            <person name="Walker B."/>
            <person name="Young S.K."/>
            <person name="Zeng Q."/>
            <person name="Gargeya S."/>
            <person name="Fitzgerald M."/>
            <person name="Haas B."/>
            <person name="Abouelleil A."/>
            <person name="Allen A.W."/>
            <person name="Alvarado L."/>
            <person name="Arachchi H.M."/>
            <person name="Berlin A.M."/>
            <person name="Chapman S.B."/>
            <person name="Gainer-Dewar J."/>
            <person name="Goldberg J."/>
            <person name="Griggs A."/>
            <person name="Gujja S."/>
            <person name="Hansen M."/>
            <person name="Howarth C."/>
            <person name="Imamovic A."/>
            <person name="Ireland A."/>
            <person name="Larimer J."/>
            <person name="McCowan C."/>
            <person name="Murphy C."/>
            <person name="Pearson M."/>
            <person name="Poon T.W."/>
            <person name="Priest M."/>
            <person name="Roberts A."/>
            <person name="Saif S."/>
            <person name="Shea T."/>
            <person name="Sisk P."/>
            <person name="Sykes S."/>
            <person name="Wortman J."/>
            <person name="Nusbaum C."/>
            <person name="Birren B."/>
        </authorList>
    </citation>
    <scope>NUCLEOTIDE SEQUENCE [LARGE SCALE GENOMIC DNA]</scope>
    <source>
        <strain evidence="5">WRAIR2</strain>
    </source>
</reference>
<feature type="compositionally biased region" description="Low complexity" evidence="2">
    <location>
        <begin position="140"/>
        <end position="159"/>
    </location>
</feature>
<dbReference type="GO" id="GO:0005737">
    <property type="term" value="C:cytoplasm"/>
    <property type="evidence" value="ECO:0007669"/>
    <property type="project" value="InterPro"/>
</dbReference>
<dbReference type="InterPro" id="IPR000451">
    <property type="entry name" value="NFkB/Dor"/>
</dbReference>
<dbReference type="InterPro" id="IPR036770">
    <property type="entry name" value="Ankyrin_rpt-contain_sf"/>
</dbReference>
<dbReference type="Gene3D" id="1.10.533.10">
    <property type="entry name" value="Death Domain, Fas"/>
    <property type="match status" value="1"/>
</dbReference>
<dbReference type="CDD" id="cd08310">
    <property type="entry name" value="Death_NFkB-like"/>
    <property type="match status" value="1"/>
</dbReference>
<dbReference type="GO" id="GO:0000978">
    <property type="term" value="F:RNA polymerase II cis-regulatory region sequence-specific DNA binding"/>
    <property type="evidence" value="ECO:0007669"/>
    <property type="project" value="TreeGrafter"/>
</dbReference>
<dbReference type="SUPFAM" id="SSF49417">
    <property type="entry name" value="p53-like transcription factors"/>
    <property type="match status" value="1"/>
</dbReference>
<dbReference type="InterPro" id="IPR008967">
    <property type="entry name" value="p53-like_TF_DNA-bd_sf"/>
</dbReference>
<dbReference type="SUPFAM" id="SSF48403">
    <property type="entry name" value="Ankyrin repeat"/>
    <property type="match status" value="1"/>
</dbReference>
<dbReference type="CDD" id="cd07884">
    <property type="entry name" value="RHD-n_Relish"/>
    <property type="match status" value="1"/>
</dbReference>
<dbReference type="GO" id="GO:0048731">
    <property type="term" value="P:system development"/>
    <property type="evidence" value="ECO:0007669"/>
    <property type="project" value="UniProtKB-ARBA"/>
</dbReference>
<feature type="repeat" description="ANK" evidence="1">
    <location>
        <begin position="811"/>
        <end position="835"/>
    </location>
</feature>
<feature type="compositionally biased region" description="Low complexity" evidence="2">
    <location>
        <begin position="78"/>
        <end position="102"/>
    </location>
</feature>
<dbReference type="Pfam" id="PF12796">
    <property type="entry name" value="Ank_2"/>
    <property type="match status" value="2"/>
</dbReference>
<evidence type="ECO:0000313" key="5">
    <source>
        <dbReference type="Proteomes" id="UP000075884"/>
    </source>
</evidence>
<dbReference type="SUPFAM" id="SSF47986">
    <property type="entry name" value="DEATH domain"/>
    <property type="match status" value="1"/>
</dbReference>
<feature type="region of interest" description="Disordered" evidence="2">
    <location>
        <begin position="500"/>
        <end position="523"/>
    </location>
</feature>
<feature type="region of interest" description="Disordered" evidence="2">
    <location>
        <begin position="1014"/>
        <end position="1043"/>
    </location>
</feature>
<dbReference type="InterPro" id="IPR002110">
    <property type="entry name" value="Ankyrin_rpt"/>
</dbReference>
<dbReference type="PROSITE" id="PS50088">
    <property type="entry name" value="ANK_REPEAT"/>
    <property type="match status" value="3"/>
</dbReference>
<feature type="compositionally biased region" description="Polar residues" evidence="2">
    <location>
        <begin position="103"/>
        <end position="114"/>
    </location>
</feature>